<name>A0AAN1QGW9_AERVE</name>
<dbReference type="EMBL" id="CP033604">
    <property type="protein sequence ID" value="AYV37998.1"/>
    <property type="molecule type" value="Genomic_DNA"/>
</dbReference>
<dbReference type="Proteomes" id="UP000267614">
    <property type="component" value="Chromosome"/>
</dbReference>
<reference evidence="1 2" key="1">
    <citation type="submission" date="2018-11" db="EMBL/GenBank/DDBJ databases">
        <title>Complete genome sequence of multidrug-resistant Aeromonas veronii strain MS-18-37.</title>
        <authorList>
            <person name="Abdelhamed H."/>
            <person name="Lawrence M."/>
            <person name="Waldbieser G."/>
        </authorList>
    </citation>
    <scope>NUCLEOTIDE SEQUENCE [LARGE SCALE GENOMIC DNA]</scope>
    <source>
        <strain evidence="1 2">MS-18-37</strain>
    </source>
</reference>
<evidence type="ECO:0000313" key="2">
    <source>
        <dbReference type="Proteomes" id="UP000267614"/>
    </source>
</evidence>
<proteinExistence type="predicted"/>
<accession>A0AAN1QGW9</accession>
<evidence type="ECO:0000313" key="1">
    <source>
        <dbReference type="EMBL" id="AYV37998.1"/>
    </source>
</evidence>
<sequence>MEGKLSCEPASNGWLRKVDILYFNPFEKGVKFIQKSVRFKVDKLDPGLKSVAGNNYNWMGCCSKTTKEIMFF</sequence>
<protein>
    <submittedName>
        <fullName evidence="1">Uncharacterized protein</fullName>
    </submittedName>
</protein>
<organism evidence="1 2">
    <name type="scientific">Aeromonas veronii</name>
    <dbReference type="NCBI Taxonomy" id="654"/>
    <lineage>
        <taxon>Bacteria</taxon>
        <taxon>Pseudomonadati</taxon>
        <taxon>Pseudomonadota</taxon>
        <taxon>Gammaproteobacteria</taxon>
        <taxon>Aeromonadales</taxon>
        <taxon>Aeromonadaceae</taxon>
        <taxon>Aeromonas</taxon>
    </lineage>
</organism>
<dbReference type="AlphaFoldDB" id="A0AAN1QGW9"/>
<gene>
    <name evidence="1" type="ORF">EFI48_14965</name>
</gene>